<gene>
    <name evidence="1" type="ORF">NC99_21250</name>
</gene>
<keyword evidence="2" id="KW-1185">Reference proteome</keyword>
<dbReference type="Proteomes" id="UP000036958">
    <property type="component" value="Unassembled WGS sequence"/>
</dbReference>
<evidence type="ECO:0000313" key="1">
    <source>
        <dbReference type="EMBL" id="KOH45000.1"/>
    </source>
</evidence>
<comment type="caution">
    <text evidence="1">The sequence shown here is derived from an EMBL/GenBank/DDBJ whole genome shotgun (WGS) entry which is preliminary data.</text>
</comment>
<proteinExistence type="predicted"/>
<name>A0A0L8V935_9BACT</name>
<organism evidence="1 2">
    <name type="scientific">Sunxiuqinia dokdonensis</name>
    <dbReference type="NCBI Taxonomy" id="1409788"/>
    <lineage>
        <taxon>Bacteria</taxon>
        <taxon>Pseudomonadati</taxon>
        <taxon>Bacteroidota</taxon>
        <taxon>Bacteroidia</taxon>
        <taxon>Marinilabiliales</taxon>
        <taxon>Prolixibacteraceae</taxon>
        <taxon>Sunxiuqinia</taxon>
    </lineage>
</organism>
<protein>
    <submittedName>
        <fullName evidence="1">Uncharacterized protein</fullName>
    </submittedName>
</protein>
<dbReference type="AlphaFoldDB" id="A0A0L8V935"/>
<sequence length="42" mass="5240">MEYLLSVEKDFSEHYKRRHQNENTYPFNIDDFIIRFGQHFSS</sequence>
<accession>A0A0L8V935</accession>
<dbReference type="EMBL" id="LGIA01000149">
    <property type="protein sequence ID" value="KOH45000.1"/>
    <property type="molecule type" value="Genomic_DNA"/>
</dbReference>
<evidence type="ECO:0000313" key="2">
    <source>
        <dbReference type="Proteomes" id="UP000036958"/>
    </source>
</evidence>
<reference evidence="2" key="1">
    <citation type="submission" date="2015-07" db="EMBL/GenBank/DDBJ databases">
        <title>Genome sequencing of Sunxiuqinia dokdonensis strain SK.</title>
        <authorList>
            <person name="Ahn S."/>
            <person name="Kim B.-C."/>
        </authorList>
    </citation>
    <scope>NUCLEOTIDE SEQUENCE [LARGE SCALE GENOMIC DNA]</scope>
    <source>
        <strain evidence="2">SK</strain>
    </source>
</reference>